<gene>
    <name evidence="2" type="ORF">ABVK25_001650</name>
</gene>
<protein>
    <submittedName>
        <fullName evidence="2">Uncharacterized protein</fullName>
    </submittedName>
</protein>
<evidence type="ECO:0000313" key="2">
    <source>
        <dbReference type="EMBL" id="KAL2058032.1"/>
    </source>
</evidence>
<accession>A0ABR4BJM7</accession>
<evidence type="ECO:0000313" key="3">
    <source>
        <dbReference type="Proteomes" id="UP001590951"/>
    </source>
</evidence>
<proteinExistence type="predicted"/>
<dbReference type="EMBL" id="JBHFEH010000003">
    <property type="protein sequence ID" value="KAL2058032.1"/>
    <property type="molecule type" value="Genomic_DNA"/>
</dbReference>
<name>A0ABR4BJM7_9LECA</name>
<dbReference type="Proteomes" id="UP001590951">
    <property type="component" value="Unassembled WGS sequence"/>
</dbReference>
<evidence type="ECO:0000256" key="1">
    <source>
        <dbReference type="SAM" id="MobiDB-lite"/>
    </source>
</evidence>
<sequence>MPKRKREGEATTQDPRQANSFAPCDVVPMSKTRRNADSRKSIFSWMVPPPDDPPIGSVYAPWMMSTLYEILQCLSEGKTSKLGIRAKRRRHIGVWQKDVTLRLDPR</sequence>
<reference evidence="2 3" key="1">
    <citation type="submission" date="2024-09" db="EMBL/GenBank/DDBJ databases">
        <title>Rethinking Asexuality: The Enigmatic Case of Functional Sexual Genes in Lepraria (Stereocaulaceae).</title>
        <authorList>
            <person name="Doellman M."/>
            <person name="Sun Y."/>
            <person name="Barcenas-Pena A."/>
            <person name="Lumbsch H.T."/>
            <person name="Grewe F."/>
        </authorList>
    </citation>
    <scope>NUCLEOTIDE SEQUENCE [LARGE SCALE GENOMIC DNA]</scope>
    <source>
        <strain evidence="2 3">Grewe 0041</strain>
    </source>
</reference>
<keyword evidence="3" id="KW-1185">Reference proteome</keyword>
<comment type="caution">
    <text evidence="2">The sequence shown here is derived from an EMBL/GenBank/DDBJ whole genome shotgun (WGS) entry which is preliminary data.</text>
</comment>
<feature type="region of interest" description="Disordered" evidence="1">
    <location>
        <begin position="1"/>
        <end position="23"/>
    </location>
</feature>
<organism evidence="2 3">
    <name type="scientific">Lepraria finkii</name>
    <dbReference type="NCBI Taxonomy" id="1340010"/>
    <lineage>
        <taxon>Eukaryota</taxon>
        <taxon>Fungi</taxon>
        <taxon>Dikarya</taxon>
        <taxon>Ascomycota</taxon>
        <taxon>Pezizomycotina</taxon>
        <taxon>Lecanoromycetes</taxon>
        <taxon>OSLEUM clade</taxon>
        <taxon>Lecanoromycetidae</taxon>
        <taxon>Lecanorales</taxon>
        <taxon>Lecanorineae</taxon>
        <taxon>Stereocaulaceae</taxon>
        <taxon>Lepraria</taxon>
    </lineage>
</organism>
<feature type="compositionally biased region" description="Polar residues" evidence="1">
    <location>
        <begin position="10"/>
        <end position="20"/>
    </location>
</feature>